<dbReference type="PANTHER" id="PTHR43289">
    <property type="entry name" value="MITOGEN-ACTIVATED PROTEIN KINASE KINASE KINASE 20-RELATED"/>
    <property type="match status" value="1"/>
</dbReference>
<dbReference type="SUPFAM" id="SSF56112">
    <property type="entry name" value="Protein kinase-like (PK-like)"/>
    <property type="match status" value="1"/>
</dbReference>
<evidence type="ECO:0000256" key="5">
    <source>
        <dbReference type="ARBA" id="ARBA00022737"/>
    </source>
</evidence>
<dbReference type="InterPro" id="IPR000719">
    <property type="entry name" value="Prot_kinase_dom"/>
</dbReference>
<reference evidence="12 13" key="1">
    <citation type="submission" date="2020-02" db="EMBL/GenBank/DDBJ databases">
        <title>Acidophilic actinobacteria isolated from forest soil.</title>
        <authorList>
            <person name="Golinska P."/>
        </authorList>
    </citation>
    <scope>NUCLEOTIDE SEQUENCE [LARGE SCALE GENOMIC DNA]</scope>
    <source>
        <strain evidence="12 13">NL8</strain>
    </source>
</reference>
<dbReference type="EMBL" id="JAAFYZ010000026">
    <property type="protein sequence ID" value="MBS2547320.1"/>
    <property type="molecule type" value="Genomic_DNA"/>
</dbReference>
<dbReference type="Gene3D" id="2.130.10.10">
    <property type="entry name" value="YVTN repeat-like/Quinoprotein amine dehydrogenase"/>
    <property type="match status" value="3"/>
</dbReference>
<dbReference type="PROSITE" id="PS00107">
    <property type="entry name" value="PROTEIN_KINASE_ATP"/>
    <property type="match status" value="1"/>
</dbReference>
<evidence type="ECO:0000256" key="2">
    <source>
        <dbReference type="ARBA" id="ARBA00022527"/>
    </source>
</evidence>
<comment type="caution">
    <text evidence="12">The sequence shown here is derived from an EMBL/GenBank/DDBJ whole genome shotgun (WGS) entry which is preliminary data.</text>
</comment>
<evidence type="ECO:0000313" key="12">
    <source>
        <dbReference type="EMBL" id="MBS2547320.1"/>
    </source>
</evidence>
<dbReference type="InterPro" id="IPR011009">
    <property type="entry name" value="Kinase-like_dom_sf"/>
</dbReference>
<keyword evidence="5" id="KW-0677">Repeat</keyword>
<dbReference type="InterPro" id="IPR008271">
    <property type="entry name" value="Ser/Thr_kinase_AS"/>
</dbReference>
<dbReference type="Pfam" id="PF23342">
    <property type="entry name" value="WDR90_beta-prop_4th"/>
    <property type="match status" value="1"/>
</dbReference>
<dbReference type="CDD" id="cd00200">
    <property type="entry name" value="WD40"/>
    <property type="match status" value="1"/>
</dbReference>
<name>A0ABS5KMN9_9ACTN</name>
<dbReference type="PROSITE" id="PS50011">
    <property type="entry name" value="PROTEIN_KINASE_DOM"/>
    <property type="match status" value="1"/>
</dbReference>
<accession>A0ABS5KMN9</accession>
<dbReference type="InterPro" id="IPR017441">
    <property type="entry name" value="Protein_kinase_ATP_BS"/>
</dbReference>
<evidence type="ECO:0000256" key="1">
    <source>
        <dbReference type="ARBA" id="ARBA00012513"/>
    </source>
</evidence>
<dbReference type="InterPro" id="IPR015943">
    <property type="entry name" value="WD40/YVTN_repeat-like_dom_sf"/>
</dbReference>
<dbReference type="RefSeq" id="WP_212008921.1">
    <property type="nucleotide sequence ID" value="NZ_JAAFYZ010000026.1"/>
</dbReference>
<dbReference type="PROSITE" id="PS00678">
    <property type="entry name" value="WD_REPEATS_1"/>
    <property type="match status" value="1"/>
</dbReference>
<dbReference type="InterPro" id="IPR001680">
    <property type="entry name" value="WD40_rpt"/>
</dbReference>
<dbReference type="PANTHER" id="PTHR43289:SF6">
    <property type="entry name" value="SERINE_THREONINE-PROTEIN KINASE NEKL-3"/>
    <property type="match status" value="1"/>
</dbReference>
<evidence type="ECO:0000256" key="8">
    <source>
        <dbReference type="ARBA" id="ARBA00022840"/>
    </source>
</evidence>
<evidence type="ECO:0000313" key="13">
    <source>
        <dbReference type="Proteomes" id="UP000730482"/>
    </source>
</evidence>
<evidence type="ECO:0000256" key="10">
    <source>
        <dbReference type="PROSITE-ProRule" id="PRU10141"/>
    </source>
</evidence>
<dbReference type="Gene3D" id="1.10.510.10">
    <property type="entry name" value="Transferase(Phosphotransferase) domain 1"/>
    <property type="match status" value="1"/>
</dbReference>
<sequence>MSEAGQVIAGRYQLLSMLGSGGMGRVWRARDKALDVHVAIKEVQLDTGIPAAERDELLARAQREARNAAQLRDHPNVVAVYDVLIEDARPWIVMRLIHGMSVADLLAQHGSVSAEATTRVARALLDALNAAHKVGIVHRDVKPGNVLLTEDGRVLLTDFGIARRSGDTAMTSTGKFIGSLEYMAPERMRGTQEEPSSDLFSLGVTLYHMVTGRSPFRRDNPAASMSAVLVDEPSPPEPPGTLAELIMALLVKDPAERPSAAQAISILAAPQQPPARPKKVFDAPAVIAPASMPTRLLRTIKGYKGSVLALAFSPSARFLAAAGTDGMVRLWDPAKGILVRTLPGHRGEVRCVAYKWDGSRLATGGEDATVRLWNPANSRHRELNGHALAVTALAFSPDGRLLASGGLDGRVALWNTQTGALVRVLTEHSGEVQAVSFSPDGTVLGATGGKSLFTWDPVTGNRLRNVRFEDADLSCFAYGPGGEVVFARRHSGRQYLAAIRTGGRPEPLTAQIKDLCSARLSPDRQTIVTSAGSGTVHLWQVANRHLVAKLDAHRDAKHPGPALDAVLSRGNALLAISGGKRLWIYAQPQ</sequence>
<dbReference type="Gene3D" id="3.30.200.20">
    <property type="entry name" value="Phosphorylase Kinase, domain 1"/>
    <property type="match status" value="1"/>
</dbReference>
<dbReference type="CDD" id="cd14014">
    <property type="entry name" value="STKc_PknB_like"/>
    <property type="match status" value="1"/>
</dbReference>
<protein>
    <recommendedName>
        <fullName evidence="1">non-specific serine/threonine protein kinase</fullName>
        <ecNumber evidence="1">2.7.11.1</ecNumber>
    </recommendedName>
</protein>
<dbReference type="PROSITE" id="PS00108">
    <property type="entry name" value="PROTEIN_KINASE_ST"/>
    <property type="match status" value="1"/>
</dbReference>
<feature type="domain" description="Protein kinase" evidence="11">
    <location>
        <begin position="12"/>
        <end position="275"/>
    </location>
</feature>
<dbReference type="SUPFAM" id="SSF50978">
    <property type="entry name" value="WD40 repeat-like"/>
    <property type="match status" value="1"/>
</dbReference>
<dbReference type="Pfam" id="PF00069">
    <property type="entry name" value="Pkinase"/>
    <property type="match status" value="1"/>
</dbReference>
<keyword evidence="6 10" id="KW-0547">Nucleotide-binding</keyword>
<dbReference type="PROSITE" id="PS50294">
    <property type="entry name" value="WD_REPEATS_REGION"/>
    <property type="match status" value="3"/>
</dbReference>
<keyword evidence="7 12" id="KW-0418">Kinase</keyword>
<dbReference type="InterPro" id="IPR055440">
    <property type="entry name" value="Beta-prop_WDR90_4th"/>
</dbReference>
<evidence type="ECO:0000256" key="9">
    <source>
        <dbReference type="PROSITE-ProRule" id="PRU00221"/>
    </source>
</evidence>
<dbReference type="InterPro" id="IPR036322">
    <property type="entry name" value="WD40_repeat_dom_sf"/>
</dbReference>
<feature type="repeat" description="WD" evidence="9">
    <location>
        <begin position="342"/>
        <end position="374"/>
    </location>
</feature>
<dbReference type="InterPro" id="IPR019775">
    <property type="entry name" value="WD40_repeat_CS"/>
</dbReference>
<dbReference type="EC" id="2.7.11.1" evidence="1"/>
<evidence type="ECO:0000259" key="11">
    <source>
        <dbReference type="PROSITE" id="PS50011"/>
    </source>
</evidence>
<feature type="repeat" description="WD" evidence="9">
    <location>
        <begin position="508"/>
        <end position="549"/>
    </location>
</feature>
<keyword evidence="13" id="KW-1185">Reference proteome</keyword>
<organism evidence="12 13">
    <name type="scientific">Catenulispora pinistramenti</name>
    <dbReference type="NCBI Taxonomy" id="2705254"/>
    <lineage>
        <taxon>Bacteria</taxon>
        <taxon>Bacillati</taxon>
        <taxon>Actinomycetota</taxon>
        <taxon>Actinomycetes</taxon>
        <taxon>Catenulisporales</taxon>
        <taxon>Catenulisporaceae</taxon>
        <taxon>Catenulispora</taxon>
    </lineage>
</organism>
<evidence type="ECO:0000256" key="4">
    <source>
        <dbReference type="ARBA" id="ARBA00022679"/>
    </source>
</evidence>
<evidence type="ECO:0000256" key="3">
    <source>
        <dbReference type="ARBA" id="ARBA00022574"/>
    </source>
</evidence>
<feature type="repeat" description="WD" evidence="9">
    <location>
        <begin position="425"/>
        <end position="465"/>
    </location>
</feature>
<dbReference type="InterPro" id="IPR020472">
    <property type="entry name" value="WD40_PAC1"/>
</dbReference>
<dbReference type="PROSITE" id="PS50082">
    <property type="entry name" value="WD_REPEATS_2"/>
    <property type="match status" value="5"/>
</dbReference>
<feature type="binding site" evidence="10">
    <location>
        <position position="41"/>
    </location>
    <ligand>
        <name>ATP</name>
        <dbReference type="ChEBI" id="CHEBI:30616"/>
    </ligand>
</feature>
<feature type="repeat" description="WD" evidence="9">
    <location>
        <begin position="383"/>
        <end position="424"/>
    </location>
</feature>
<dbReference type="Proteomes" id="UP000730482">
    <property type="component" value="Unassembled WGS sequence"/>
</dbReference>
<dbReference type="PRINTS" id="PR00320">
    <property type="entry name" value="GPROTEINBRPT"/>
</dbReference>
<dbReference type="SMART" id="SM00320">
    <property type="entry name" value="WD40"/>
    <property type="match status" value="5"/>
</dbReference>
<evidence type="ECO:0000256" key="6">
    <source>
        <dbReference type="ARBA" id="ARBA00022741"/>
    </source>
</evidence>
<evidence type="ECO:0000256" key="7">
    <source>
        <dbReference type="ARBA" id="ARBA00022777"/>
    </source>
</evidence>
<keyword evidence="8 10" id="KW-0067">ATP-binding</keyword>
<dbReference type="Pfam" id="PF00400">
    <property type="entry name" value="WD40"/>
    <property type="match status" value="1"/>
</dbReference>
<keyword evidence="4" id="KW-0808">Transferase</keyword>
<keyword evidence="2 12" id="KW-0723">Serine/threonine-protein kinase</keyword>
<proteinExistence type="predicted"/>
<dbReference type="SMART" id="SM00220">
    <property type="entry name" value="S_TKc"/>
    <property type="match status" value="1"/>
</dbReference>
<feature type="repeat" description="WD" evidence="9">
    <location>
        <begin position="300"/>
        <end position="341"/>
    </location>
</feature>
<gene>
    <name evidence="12" type="ORF">KGQ19_10585</name>
</gene>
<dbReference type="GO" id="GO:0004674">
    <property type="term" value="F:protein serine/threonine kinase activity"/>
    <property type="evidence" value="ECO:0007669"/>
    <property type="project" value="UniProtKB-KW"/>
</dbReference>
<keyword evidence="3 9" id="KW-0853">WD repeat</keyword>